<evidence type="ECO:0000256" key="17">
    <source>
        <dbReference type="ARBA" id="ARBA00023065"/>
    </source>
</evidence>
<dbReference type="PRINTS" id="PR00605">
    <property type="entry name" value="CYTCHROMECIC"/>
</dbReference>
<feature type="transmembrane region" description="Helical" evidence="22">
    <location>
        <begin position="66"/>
        <end position="84"/>
    </location>
</feature>
<evidence type="ECO:0000256" key="13">
    <source>
        <dbReference type="ARBA" id="ARBA00022982"/>
    </source>
</evidence>
<evidence type="ECO:0000256" key="10">
    <source>
        <dbReference type="ARBA" id="ARBA00022723"/>
    </source>
</evidence>
<dbReference type="STRING" id="235205.BAZSYMB_SCAFFOLD00002_40"/>
<evidence type="ECO:0000259" key="23">
    <source>
        <dbReference type="PROSITE" id="PS51007"/>
    </source>
</evidence>
<evidence type="ECO:0000256" key="6">
    <source>
        <dbReference type="ARBA" id="ARBA00022519"/>
    </source>
</evidence>
<dbReference type="GO" id="GO:0005886">
    <property type="term" value="C:plasma membrane"/>
    <property type="evidence" value="ECO:0007669"/>
    <property type="project" value="UniProtKB-SubCell"/>
</dbReference>
<evidence type="ECO:0000256" key="12">
    <source>
        <dbReference type="ARBA" id="ARBA00022781"/>
    </source>
</evidence>
<dbReference type="GO" id="GO:0020037">
    <property type="term" value="F:heme binding"/>
    <property type="evidence" value="ECO:0007669"/>
    <property type="project" value="InterPro"/>
</dbReference>
<feature type="binding site" description="covalent" evidence="21">
    <location>
        <position position="231"/>
    </location>
    <ligand>
        <name>heme c</name>
        <dbReference type="ChEBI" id="CHEBI:61717"/>
        <label>2</label>
    </ligand>
</feature>
<evidence type="ECO:0000256" key="2">
    <source>
        <dbReference type="ARBA" id="ARBA00004673"/>
    </source>
</evidence>
<evidence type="ECO:0000256" key="19">
    <source>
        <dbReference type="PIRNR" id="PIRNR000006"/>
    </source>
</evidence>
<keyword evidence="5 19" id="KW-1003">Cell membrane</keyword>
<dbReference type="Gene3D" id="1.10.760.10">
    <property type="entry name" value="Cytochrome c-like domain"/>
    <property type="match status" value="2"/>
</dbReference>
<evidence type="ECO:0000256" key="3">
    <source>
        <dbReference type="ARBA" id="ARBA00006113"/>
    </source>
</evidence>
<dbReference type="InterPro" id="IPR050597">
    <property type="entry name" value="Cytochrome_c_Oxidase_Subunit"/>
</dbReference>
<feature type="binding site" description="axial binding residue" evidence="20">
    <location>
        <position position="186"/>
    </location>
    <ligand>
        <name>heme c</name>
        <dbReference type="ChEBI" id="CHEBI:61717"/>
        <label>2</label>
    </ligand>
    <ligandPart>
        <name>Fe</name>
        <dbReference type="ChEBI" id="CHEBI:18248"/>
    </ligandPart>
</feature>
<dbReference type="PROSITE" id="PS51007">
    <property type="entry name" value="CYTC"/>
    <property type="match status" value="2"/>
</dbReference>
<dbReference type="SUPFAM" id="SSF46626">
    <property type="entry name" value="Cytochrome c"/>
    <property type="match status" value="2"/>
</dbReference>
<keyword evidence="6 19" id="KW-0997">Cell inner membrane</keyword>
<name>A0A1H6LCZ0_9GAMM</name>
<evidence type="ECO:0000256" key="16">
    <source>
        <dbReference type="ARBA" id="ARBA00023004"/>
    </source>
</evidence>
<keyword evidence="10 19" id="KW-0479">Metal-binding</keyword>
<feature type="binding site" description="axial binding residue" evidence="20">
    <location>
        <position position="273"/>
    </location>
    <ligand>
        <name>heme c</name>
        <dbReference type="ChEBI" id="CHEBI:61717"/>
        <label>1</label>
    </ligand>
    <ligandPart>
        <name>Fe</name>
        <dbReference type="ChEBI" id="CHEBI:18248"/>
    </ligandPart>
</feature>
<evidence type="ECO:0000256" key="7">
    <source>
        <dbReference type="ARBA" id="ARBA00022617"/>
    </source>
</evidence>
<dbReference type="Gene3D" id="6.10.280.130">
    <property type="match status" value="1"/>
</dbReference>
<dbReference type="UniPathway" id="UPA00705"/>
<comment type="cofactor">
    <cofactor evidence="19 21">
        <name>heme c</name>
        <dbReference type="ChEBI" id="CHEBI:61717"/>
    </cofactor>
    <text evidence="19 21">Binds 2 heme C groups per subunit.</text>
</comment>
<keyword evidence="16 19" id="KW-0408">Iron</keyword>
<dbReference type="InterPro" id="IPR008168">
    <property type="entry name" value="Cyt_C_IC"/>
</dbReference>
<comment type="pathway">
    <text evidence="2 19">Energy metabolism; oxidative phosphorylation.</text>
</comment>
<organism evidence="24 25">
    <name type="scientific">Bathymodiolus azoricus thioautotrophic gill symbiont</name>
    <dbReference type="NCBI Taxonomy" id="235205"/>
    <lineage>
        <taxon>Bacteria</taxon>
        <taxon>Pseudomonadati</taxon>
        <taxon>Pseudomonadota</taxon>
        <taxon>Gammaproteobacteria</taxon>
        <taxon>sulfur-oxidizing symbionts</taxon>
    </lineage>
</organism>
<keyword evidence="7 19" id="KW-0349">Heme</keyword>
<evidence type="ECO:0000256" key="11">
    <source>
        <dbReference type="ARBA" id="ARBA00022737"/>
    </source>
</evidence>
<dbReference type="GO" id="GO:1902600">
    <property type="term" value="P:proton transmembrane transport"/>
    <property type="evidence" value="ECO:0007669"/>
    <property type="project" value="UniProtKB-KW"/>
</dbReference>
<evidence type="ECO:0000256" key="21">
    <source>
        <dbReference type="PIRSR" id="PIRSR000006-2"/>
    </source>
</evidence>
<keyword evidence="17 19" id="KW-0406">Ion transport</keyword>
<proteinExistence type="inferred from homology"/>
<protein>
    <recommendedName>
        <fullName evidence="19">Cbb3-type cytochrome c oxidase subunit</fullName>
    </recommendedName>
</protein>
<evidence type="ECO:0000256" key="22">
    <source>
        <dbReference type="SAM" id="Phobius"/>
    </source>
</evidence>
<comment type="function">
    <text evidence="19">C-type cytochrome. Part of the cbb3-type cytochrome c oxidase complex.</text>
</comment>
<feature type="binding site" description="axial binding residue" evidence="20">
    <location>
        <position position="147"/>
    </location>
    <ligand>
        <name>heme c</name>
        <dbReference type="ChEBI" id="CHEBI:61717"/>
        <label>1</label>
    </ligand>
    <ligandPart>
        <name>Fe</name>
        <dbReference type="ChEBI" id="CHEBI:18248"/>
    </ligandPart>
</feature>
<feature type="transmembrane region" description="Helical" evidence="22">
    <location>
        <begin position="9"/>
        <end position="29"/>
    </location>
</feature>
<keyword evidence="8 19" id="KW-0679">Respiratory chain</keyword>
<keyword evidence="9 22" id="KW-0812">Transmembrane</keyword>
<sequence>MSDFTSDFWHWFIVIGTLGGISLVTFVLYSNSKVKLEKGQNAKATGHVWDDIEELNTPLPKWWSNLFYSSIIFALVYLVLYPGLGTYKGVLNWTQIGQYSDEIKYAEENYNPLFEKYRNTDLKELATNDEAMKTGGRLFGAYCSVCHGSDARGAKGFPNLRDDEWLWGGNPEQIKSTILNGRHGTMPAWGDVLGDKGVEEVGAYVMSLSGRSVDKTKVAAGKARFAMCVGCHGVDGKGNVALGAPNLTNKSWTYGGSPKSIKRSIAHGRTGTMPAHKDFLGESRVHVLAAYVLSLSEKK</sequence>
<accession>A0A1H6LCZ0</accession>
<comment type="subcellular location">
    <subcellularLocation>
        <location evidence="1 19">Cell inner membrane</location>
    </subcellularLocation>
</comment>
<keyword evidence="13 19" id="KW-0249">Electron transport</keyword>
<evidence type="ECO:0000256" key="20">
    <source>
        <dbReference type="PIRSR" id="PIRSR000006-1"/>
    </source>
</evidence>
<dbReference type="Pfam" id="PF14715">
    <property type="entry name" value="FixP_N"/>
    <property type="match status" value="1"/>
</dbReference>
<keyword evidence="18 19" id="KW-0472">Membrane</keyword>
<comment type="similarity">
    <text evidence="3 19">Belongs to the CcoP / FixP family.</text>
</comment>
<dbReference type="GO" id="GO:0006119">
    <property type="term" value="P:oxidative phosphorylation"/>
    <property type="evidence" value="ECO:0007669"/>
    <property type="project" value="UniProtKB-UniPathway"/>
</dbReference>
<feature type="binding site" description="covalent" evidence="21">
    <location>
        <position position="228"/>
    </location>
    <ligand>
        <name>heme c</name>
        <dbReference type="ChEBI" id="CHEBI:61717"/>
        <label>2</label>
    </ligand>
</feature>
<feature type="domain" description="Cytochrome c" evidence="23">
    <location>
        <begin position="130"/>
        <end position="209"/>
    </location>
</feature>
<keyword evidence="4 19" id="KW-0813">Transport</keyword>
<evidence type="ECO:0000256" key="4">
    <source>
        <dbReference type="ARBA" id="ARBA00022448"/>
    </source>
</evidence>
<dbReference type="InterPro" id="IPR038414">
    <property type="entry name" value="CcoP_N_sf"/>
</dbReference>
<evidence type="ECO:0000256" key="9">
    <source>
        <dbReference type="ARBA" id="ARBA00022692"/>
    </source>
</evidence>
<dbReference type="GO" id="GO:0005506">
    <property type="term" value="F:iron ion binding"/>
    <property type="evidence" value="ECO:0007669"/>
    <property type="project" value="InterPro"/>
</dbReference>
<keyword evidence="15 19" id="KW-0560">Oxidoreductase</keyword>
<keyword evidence="14 22" id="KW-1133">Transmembrane helix</keyword>
<keyword evidence="11" id="KW-0677">Repeat</keyword>
<dbReference type="InterPro" id="IPR036909">
    <property type="entry name" value="Cyt_c-like_dom_sf"/>
</dbReference>
<feature type="binding site" description="axial binding residue" evidence="20">
    <location>
        <position position="232"/>
    </location>
    <ligand>
        <name>heme c</name>
        <dbReference type="ChEBI" id="CHEBI:61717"/>
        <label>2</label>
    </ligand>
    <ligandPart>
        <name>Fe</name>
        <dbReference type="ChEBI" id="CHEBI:18248"/>
    </ligandPart>
</feature>
<gene>
    <name evidence="24" type="ORF">BAZSYMB_SCAFFOLD00002_40</name>
</gene>
<dbReference type="InterPro" id="IPR032858">
    <property type="entry name" value="CcoP_N"/>
</dbReference>
<dbReference type="Proteomes" id="UP000198559">
    <property type="component" value="Unassembled WGS sequence"/>
</dbReference>
<dbReference type="InterPro" id="IPR004678">
    <property type="entry name" value="Cyt_c_oxidase_cbb3_su3"/>
</dbReference>
<dbReference type="PIRSF" id="PIRSF000006">
    <property type="entry name" value="Cbb3-Cox_fixP"/>
    <property type="match status" value="1"/>
</dbReference>
<keyword evidence="12 19" id="KW-0375">Hydrogen ion transport</keyword>
<evidence type="ECO:0000256" key="15">
    <source>
        <dbReference type="ARBA" id="ARBA00023002"/>
    </source>
</evidence>
<dbReference type="InterPro" id="IPR009056">
    <property type="entry name" value="Cyt_c-like_dom"/>
</dbReference>
<evidence type="ECO:0000256" key="18">
    <source>
        <dbReference type="ARBA" id="ARBA00023136"/>
    </source>
</evidence>
<feature type="binding site" description="covalent" evidence="21">
    <location>
        <position position="146"/>
    </location>
    <ligand>
        <name>heme c</name>
        <dbReference type="ChEBI" id="CHEBI:61717"/>
        <label>1</label>
    </ligand>
</feature>
<feature type="binding site" description="covalent" evidence="21">
    <location>
        <position position="143"/>
    </location>
    <ligand>
        <name>heme c</name>
        <dbReference type="ChEBI" id="CHEBI:61717"/>
        <label>1</label>
    </ligand>
</feature>
<dbReference type="GO" id="GO:0016491">
    <property type="term" value="F:oxidoreductase activity"/>
    <property type="evidence" value="ECO:0007669"/>
    <property type="project" value="UniProtKB-KW"/>
</dbReference>
<evidence type="ECO:0000256" key="1">
    <source>
        <dbReference type="ARBA" id="ARBA00004533"/>
    </source>
</evidence>
<dbReference type="PANTHER" id="PTHR33751">
    <property type="entry name" value="CBB3-TYPE CYTOCHROME C OXIDASE SUBUNIT FIXP"/>
    <property type="match status" value="1"/>
</dbReference>
<comment type="subunit">
    <text evidence="19">Component of the cbb3-type cytochrome c oxidase.</text>
</comment>
<evidence type="ECO:0000256" key="14">
    <source>
        <dbReference type="ARBA" id="ARBA00022989"/>
    </source>
</evidence>
<dbReference type="NCBIfam" id="TIGR00782">
    <property type="entry name" value="ccoP"/>
    <property type="match status" value="1"/>
</dbReference>
<feature type="domain" description="Cytochrome c" evidence="23">
    <location>
        <begin position="216"/>
        <end position="296"/>
    </location>
</feature>
<evidence type="ECO:0000313" key="24">
    <source>
        <dbReference type="EMBL" id="SEH82516.1"/>
    </source>
</evidence>
<dbReference type="Pfam" id="PF13442">
    <property type="entry name" value="Cytochrome_CBB3"/>
    <property type="match status" value="2"/>
</dbReference>
<evidence type="ECO:0000313" key="25">
    <source>
        <dbReference type="Proteomes" id="UP000198559"/>
    </source>
</evidence>
<evidence type="ECO:0000256" key="8">
    <source>
        <dbReference type="ARBA" id="ARBA00022660"/>
    </source>
</evidence>
<dbReference type="AlphaFoldDB" id="A0A1H6LCZ0"/>
<evidence type="ECO:0000256" key="5">
    <source>
        <dbReference type="ARBA" id="ARBA00022475"/>
    </source>
</evidence>
<dbReference type="PANTHER" id="PTHR33751:SF1">
    <property type="entry name" value="CBB3-TYPE CYTOCHROME C OXIDASE SUBUNIT FIXP"/>
    <property type="match status" value="1"/>
</dbReference>
<dbReference type="EMBL" id="CVUD02000163">
    <property type="protein sequence ID" value="SEH82516.1"/>
    <property type="molecule type" value="Genomic_DNA"/>
</dbReference>
<dbReference type="GO" id="GO:0009055">
    <property type="term" value="F:electron transfer activity"/>
    <property type="evidence" value="ECO:0007669"/>
    <property type="project" value="InterPro"/>
</dbReference>
<reference evidence="25" key="1">
    <citation type="submission" date="2016-06" db="EMBL/GenBank/DDBJ databases">
        <authorList>
            <person name="Petersen J."/>
            <person name="Sayavedra L."/>
        </authorList>
    </citation>
    <scope>NUCLEOTIDE SEQUENCE [LARGE SCALE GENOMIC DNA]</scope>
    <source>
        <strain evidence="25">BazSymB</strain>
    </source>
</reference>